<dbReference type="EMBL" id="JADIMQ010000057">
    <property type="protein sequence ID" value="MBO8448435.1"/>
    <property type="molecule type" value="Genomic_DNA"/>
</dbReference>
<evidence type="ECO:0000313" key="10">
    <source>
        <dbReference type="EMBL" id="MBO8448435.1"/>
    </source>
</evidence>
<evidence type="ECO:0000256" key="3">
    <source>
        <dbReference type="ARBA" id="ARBA00022723"/>
    </source>
</evidence>
<dbReference type="InterPro" id="IPR036314">
    <property type="entry name" value="SOD_C_sf"/>
</dbReference>
<keyword evidence="5" id="KW-0408">Iron</keyword>
<evidence type="ECO:0000256" key="5">
    <source>
        <dbReference type="ARBA" id="ARBA00023004"/>
    </source>
</evidence>
<feature type="binding site" evidence="6">
    <location>
        <position position="27"/>
    </location>
    <ligand>
        <name>Mn(2+)</name>
        <dbReference type="ChEBI" id="CHEBI:29035"/>
    </ligand>
</feature>
<protein>
    <recommendedName>
        <fullName evidence="2 7">Superoxide dismutase</fullName>
        <ecNumber evidence="2 7">1.15.1.1</ecNumber>
    </recommendedName>
</protein>
<dbReference type="PRINTS" id="PR01703">
    <property type="entry name" value="MNSODISMTASE"/>
</dbReference>
<dbReference type="SUPFAM" id="SSF46609">
    <property type="entry name" value="Fe,Mn superoxide dismutase (SOD), N-terminal domain"/>
    <property type="match status" value="1"/>
</dbReference>
<feature type="domain" description="Manganese/iron superoxide dismutase N-terminal" evidence="8">
    <location>
        <begin position="2"/>
        <end position="82"/>
    </location>
</feature>
<keyword evidence="4 7" id="KW-0560">Oxidoreductase</keyword>
<feature type="binding site" evidence="6">
    <location>
        <position position="156"/>
    </location>
    <ligand>
        <name>Mn(2+)</name>
        <dbReference type="ChEBI" id="CHEBI:29035"/>
    </ligand>
</feature>
<comment type="catalytic activity">
    <reaction evidence="7">
        <text>2 superoxide + 2 H(+) = H2O2 + O2</text>
        <dbReference type="Rhea" id="RHEA:20696"/>
        <dbReference type="ChEBI" id="CHEBI:15378"/>
        <dbReference type="ChEBI" id="CHEBI:15379"/>
        <dbReference type="ChEBI" id="CHEBI:16240"/>
        <dbReference type="ChEBI" id="CHEBI:18421"/>
        <dbReference type="EC" id="1.15.1.1"/>
    </reaction>
</comment>
<reference evidence="10" key="1">
    <citation type="submission" date="2020-10" db="EMBL/GenBank/DDBJ databases">
        <authorList>
            <person name="Gilroy R."/>
        </authorList>
    </citation>
    <scope>NUCLEOTIDE SEQUENCE</scope>
    <source>
        <strain evidence="10">20514</strain>
    </source>
</reference>
<evidence type="ECO:0000313" key="11">
    <source>
        <dbReference type="Proteomes" id="UP000810252"/>
    </source>
</evidence>
<evidence type="ECO:0000259" key="8">
    <source>
        <dbReference type="Pfam" id="PF00081"/>
    </source>
</evidence>
<accession>A0A9D9EK67</accession>
<feature type="binding site" evidence="6">
    <location>
        <position position="74"/>
    </location>
    <ligand>
        <name>Mn(2+)</name>
        <dbReference type="ChEBI" id="CHEBI:29035"/>
    </ligand>
</feature>
<dbReference type="InterPro" id="IPR001189">
    <property type="entry name" value="Mn/Fe_SOD"/>
</dbReference>
<dbReference type="GO" id="GO:0004784">
    <property type="term" value="F:superoxide dismutase activity"/>
    <property type="evidence" value="ECO:0007669"/>
    <property type="project" value="UniProtKB-EC"/>
</dbReference>
<evidence type="ECO:0000256" key="1">
    <source>
        <dbReference type="ARBA" id="ARBA00008714"/>
    </source>
</evidence>
<dbReference type="InterPro" id="IPR019832">
    <property type="entry name" value="Mn/Fe_SOD_C"/>
</dbReference>
<dbReference type="InterPro" id="IPR036324">
    <property type="entry name" value="Mn/Fe_SOD_N_sf"/>
</dbReference>
<keyword evidence="3 6" id="KW-0479">Metal-binding</keyword>
<dbReference type="InterPro" id="IPR019831">
    <property type="entry name" value="Mn/Fe_SOD_N"/>
</dbReference>
<dbReference type="Pfam" id="PF00081">
    <property type="entry name" value="Sod_Fe_N"/>
    <property type="match status" value="1"/>
</dbReference>
<organism evidence="10 11">
    <name type="scientific">Candidatus Cryptobacteroides merdigallinarum</name>
    <dbReference type="NCBI Taxonomy" id="2840770"/>
    <lineage>
        <taxon>Bacteria</taxon>
        <taxon>Pseudomonadati</taxon>
        <taxon>Bacteroidota</taxon>
        <taxon>Bacteroidia</taxon>
        <taxon>Bacteroidales</taxon>
        <taxon>Candidatus Cryptobacteroides</taxon>
    </lineage>
</organism>
<dbReference type="PIRSF" id="PIRSF000349">
    <property type="entry name" value="SODismutase"/>
    <property type="match status" value="1"/>
</dbReference>
<feature type="binding site" evidence="6">
    <location>
        <position position="160"/>
    </location>
    <ligand>
        <name>Mn(2+)</name>
        <dbReference type="ChEBI" id="CHEBI:29035"/>
    </ligand>
</feature>
<gene>
    <name evidence="10" type="ORF">IAC29_04095</name>
</gene>
<dbReference type="PANTHER" id="PTHR42769">
    <property type="entry name" value="SUPEROXIDE DISMUTASE"/>
    <property type="match status" value="1"/>
</dbReference>
<dbReference type="FunFam" id="1.10.287.990:FF:000002">
    <property type="entry name" value="Superoxide dismutase"/>
    <property type="match status" value="1"/>
</dbReference>
<dbReference type="FunFam" id="3.55.40.20:FF:000004">
    <property type="entry name" value="Superoxide dismutase [Fe]"/>
    <property type="match status" value="1"/>
</dbReference>
<dbReference type="GO" id="GO:0046872">
    <property type="term" value="F:metal ion binding"/>
    <property type="evidence" value="ECO:0007669"/>
    <property type="project" value="UniProtKB-KW"/>
</dbReference>
<dbReference type="InterPro" id="IPR019833">
    <property type="entry name" value="Mn/Fe_SOD_BS"/>
</dbReference>
<dbReference type="SUPFAM" id="SSF54719">
    <property type="entry name" value="Fe,Mn superoxide dismutase (SOD), C-terminal domain"/>
    <property type="match status" value="1"/>
</dbReference>
<comment type="caution">
    <text evidence="10">The sequence shown here is derived from an EMBL/GenBank/DDBJ whole genome shotgun (WGS) entry which is preliminary data.</text>
</comment>
<dbReference type="Pfam" id="PF02777">
    <property type="entry name" value="Sod_Fe_C"/>
    <property type="match status" value="1"/>
</dbReference>
<evidence type="ECO:0000256" key="2">
    <source>
        <dbReference type="ARBA" id="ARBA00012682"/>
    </source>
</evidence>
<evidence type="ECO:0000256" key="4">
    <source>
        <dbReference type="ARBA" id="ARBA00023002"/>
    </source>
</evidence>
<dbReference type="PANTHER" id="PTHR42769:SF3">
    <property type="entry name" value="SUPEROXIDE DISMUTASE [FE] 2, CHLOROPLASTIC"/>
    <property type="match status" value="1"/>
</dbReference>
<name>A0A9D9EK67_9BACT</name>
<proteinExistence type="inferred from homology"/>
<dbReference type="Gene3D" id="3.55.40.20">
    <property type="entry name" value="Iron/manganese superoxide dismutase, C-terminal domain"/>
    <property type="match status" value="1"/>
</dbReference>
<reference evidence="10" key="2">
    <citation type="journal article" date="2021" name="PeerJ">
        <title>Extensive microbial diversity within the chicken gut microbiome revealed by metagenomics and culture.</title>
        <authorList>
            <person name="Gilroy R."/>
            <person name="Ravi A."/>
            <person name="Getino M."/>
            <person name="Pursley I."/>
            <person name="Horton D.L."/>
            <person name="Alikhan N.F."/>
            <person name="Baker D."/>
            <person name="Gharbi K."/>
            <person name="Hall N."/>
            <person name="Watson M."/>
            <person name="Adriaenssens E.M."/>
            <person name="Foster-Nyarko E."/>
            <person name="Jarju S."/>
            <person name="Secka A."/>
            <person name="Antonio M."/>
            <person name="Oren A."/>
            <person name="Chaudhuri R.R."/>
            <person name="La Ragione R."/>
            <person name="Hildebrand F."/>
            <person name="Pallen M.J."/>
        </authorList>
    </citation>
    <scope>NUCLEOTIDE SEQUENCE</scope>
    <source>
        <strain evidence="10">20514</strain>
    </source>
</reference>
<dbReference type="PROSITE" id="PS00088">
    <property type="entry name" value="SOD_MN"/>
    <property type="match status" value="1"/>
</dbReference>
<dbReference type="EC" id="1.15.1.1" evidence="2 7"/>
<evidence type="ECO:0000256" key="6">
    <source>
        <dbReference type="PIRSR" id="PIRSR000349-1"/>
    </source>
</evidence>
<comment type="similarity">
    <text evidence="1 7">Belongs to the iron/manganese superoxide dismutase family.</text>
</comment>
<dbReference type="Gene3D" id="1.10.287.990">
    <property type="entry name" value="Fe,Mn superoxide dismutase (SOD) domain"/>
    <property type="match status" value="1"/>
</dbReference>
<feature type="domain" description="Manganese/iron superoxide dismutase C-terminal" evidence="9">
    <location>
        <begin position="92"/>
        <end position="187"/>
    </location>
</feature>
<evidence type="ECO:0000259" key="9">
    <source>
        <dbReference type="Pfam" id="PF02777"/>
    </source>
</evidence>
<evidence type="ECO:0000256" key="7">
    <source>
        <dbReference type="RuleBase" id="RU000414"/>
    </source>
</evidence>
<comment type="function">
    <text evidence="7">Destroys radicals which are normally produced within the cells and which are toxic to biological systems.</text>
</comment>
<dbReference type="AlphaFoldDB" id="A0A9D9EK67"/>
<sequence length="190" mass="21407">MTHSLPALPYSQDALAPVLSAETIDFHYGKHFQTYIDNLNRMIEGSPYEDMGIEEIVMKAGGAIFNNAAQAWNHDFYFKTLSPSPVEIPAVLGEKLAKTFGSVADFKAEFNKAAATLFGSGWAWLCKDKDENLVIVQTQNADNPMTQGLKPLLTVDVWEHAYYIDYRNRRAAYLEAVWNLIDWEKVAGRL</sequence>
<dbReference type="Proteomes" id="UP000810252">
    <property type="component" value="Unassembled WGS sequence"/>
</dbReference>